<dbReference type="PANTHER" id="PTHR43028:SF5">
    <property type="entry name" value="3'(2'),5'-BISPHOSPHATE NUCLEOTIDASE 1"/>
    <property type="match status" value="1"/>
</dbReference>
<comment type="similarity">
    <text evidence="1 6">Belongs to the inositol monophosphatase superfamily. CysQ family.</text>
</comment>
<dbReference type="InterPro" id="IPR000760">
    <property type="entry name" value="Inositol_monophosphatase-like"/>
</dbReference>
<dbReference type="EMBL" id="JAUKWQ010000001">
    <property type="protein sequence ID" value="MDO1580869.1"/>
    <property type="molecule type" value="Genomic_DNA"/>
</dbReference>
<sequence>MLDLFEKAALEAGRIIMDLYRRGCTIETKADDTPVTEADRLAEEAILSILLPHLGDIPVIAEEQAAAGIVPQTNGHPFLLIDPLDGTREFIKRNGEFTVNIALIEEGIPTAGVVYAPALGVAYLGDRQGALKLLIDEDHRITSGAAIHARSLLDPPVALASRSHGDAETTAFLDEIGVNDCRTIGSSLKFCLVAEGVADVYPRFGRTMEWDTAAGDAVLRAAGGSTVLPDGSPLTYGKRGRSDAIDFANPAFIAWGRR</sequence>
<dbReference type="Gene3D" id="3.30.540.10">
    <property type="entry name" value="Fructose-1,6-Bisphosphatase, subunit A, domain 1"/>
    <property type="match status" value="1"/>
</dbReference>
<keyword evidence="4 6" id="KW-0378">Hydrolase</keyword>
<protein>
    <recommendedName>
        <fullName evidence="6">3'(2'),5'-bisphosphate nucleotidase CysQ</fullName>
        <ecNumber evidence="6">3.1.3.7</ecNumber>
    </recommendedName>
    <alternativeName>
        <fullName evidence="6">3'(2'),5-bisphosphonucleoside 3'(2')-phosphohydrolase</fullName>
    </alternativeName>
    <alternativeName>
        <fullName evidence="6">3'-phosphoadenosine 5'-phosphate phosphatase</fullName>
        <shortName evidence="6">PAP phosphatase</shortName>
    </alternativeName>
</protein>
<keyword evidence="6" id="KW-0460">Magnesium</keyword>
<organism evidence="7 8">
    <name type="scientific">Rhizobium oryzicola</name>
    <dbReference type="NCBI Taxonomy" id="1232668"/>
    <lineage>
        <taxon>Bacteria</taxon>
        <taxon>Pseudomonadati</taxon>
        <taxon>Pseudomonadota</taxon>
        <taxon>Alphaproteobacteria</taxon>
        <taxon>Hyphomicrobiales</taxon>
        <taxon>Rhizobiaceae</taxon>
        <taxon>Rhizobium/Agrobacterium group</taxon>
        <taxon>Rhizobium</taxon>
    </lineage>
</organism>
<dbReference type="SUPFAM" id="SSF56655">
    <property type="entry name" value="Carbohydrate phosphatase"/>
    <property type="match status" value="1"/>
</dbReference>
<evidence type="ECO:0000313" key="8">
    <source>
        <dbReference type="Proteomes" id="UP001169006"/>
    </source>
</evidence>
<evidence type="ECO:0000256" key="5">
    <source>
        <dbReference type="ARBA" id="ARBA00023136"/>
    </source>
</evidence>
<name>A0ABT8SR28_9HYPH</name>
<evidence type="ECO:0000256" key="6">
    <source>
        <dbReference type="HAMAP-Rule" id="MF_02095"/>
    </source>
</evidence>
<dbReference type="GO" id="GO:0008441">
    <property type="term" value="F:3'(2'),5'-bisphosphate nucleotidase activity"/>
    <property type="evidence" value="ECO:0007669"/>
    <property type="project" value="UniProtKB-EC"/>
</dbReference>
<comment type="catalytic activity">
    <reaction evidence="6">
        <text>adenosine 3',5'-bisphosphate + H2O = AMP + phosphate</text>
        <dbReference type="Rhea" id="RHEA:10040"/>
        <dbReference type="ChEBI" id="CHEBI:15377"/>
        <dbReference type="ChEBI" id="CHEBI:43474"/>
        <dbReference type="ChEBI" id="CHEBI:58343"/>
        <dbReference type="ChEBI" id="CHEBI:456215"/>
        <dbReference type="EC" id="3.1.3.7"/>
    </reaction>
</comment>
<evidence type="ECO:0000256" key="2">
    <source>
        <dbReference type="ARBA" id="ARBA00022475"/>
    </source>
</evidence>
<comment type="function">
    <text evidence="6">Converts adenosine-3',5'-bisphosphate (PAP) to AMP.</text>
</comment>
<dbReference type="Proteomes" id="UP001169006">
    <property type="component" value="Unassembled WGS sequence"/>
</dbReference>
<feature type="binding site" evidence="6">
    <location>
        <position position="82"/>
    </location>
    <ligand>
        <name>Mg(2+)</name>
        <dbReference type="ChEBI" id="CHEBI:18420"/>
        <label>1</label>
    </ligand>
</feature>
<dbReference type="CDD" id="cd01638">
    <property type="entry name" value="CysQ"/>
    <property type="match status" value="1"/>
</dbReference>
<keyword evidence="5 6" id="KW-0472">Membrane</keyword>
<keyword evidence="3 6" id="KW-0997">Cell inner membrane</keyword>
<dbReference type="PANTHER" id="PTHR43028">
    <property type="entry name" value="3'(2'),5'-BISPHOSPHATE NUCLEOTIDASE 1"/>
    <property type="match status" value="1"/>
</dbReference>
<dbReference type="Pfam" id="PF00459">
    <property type="entry name" value="Inositol_P"/>
    <property type="match status" value="1"/>
</dbReference>
<reference evidence="7" key="2">
    <citation type="submission" date="2023-07" db="EMBL/GenBank/DDBJ databases">
        <authorList>
            <person name="Sun H."/>
        </authorList>
    </citation>
    <scope>NUCLEOTIDE SEQUENCE</scope>
    <source>
        <strain evidence="7">05753</strain>
    </source>
</reference>
<evidence type="ECO:0000256" key="1">
    <source>
        <dbReference type="ARBA" id="ARBA00005289"/>
    </source>
</evidence>
<evidence type="ECO:0000256" key="3">
    <source>
        <dbReference type="ARBA" id="ARBA00022519"/>
    </source>
</evidence>
<keyword evidence="6" id="KW-0479">Metal-binding</keyword>
<proteinExistence type="inferred from homology"/>
<keyword evidence="8" id="KW-1185">Reference proteome</keyword>
<comment type="cofactor">
    <cofactor evidence="6">
        <name>Mg(2+)</name>
        <dbReference type="ChEBI" id="CHEBI:18420"/>
    </cofactor>
</comment>
<reference evidence="7" key="1">
    <citation type="journal article" date="2015" name="Int. J. Syst. Evol. Microbiol.">
        <title>Rhizobium oryzicola sp. nov., potential plant-growth-promoting endophytic bacteria isolated from rice roots.</title>
        <authorList>
            <person name="Zhang X.X."/>
            <person name="Gao J.S."/>
            <person name="Cao Y.H."/>
            <person name="Sheirdil R.A."/>
            <person name="Wang X.C."/>
            <person name="Zhang L."/>
        </authorList>
    </citation>
    <scope>NUCLEOTIDE SEQUENCE</scope>
    <source>
        <strain evidence="7">05753</strain>
    </source>
</reference>
<feature type="binding site" evidence="6">
    <location>
        <position position="211"/>
    </location>
    <ligand>
        <name>substrate</name>
    </ligand>
</feature>
<comment type="subcellular location">
    <subcellularLocation>
        <location evidence="6">Cell inner membrane</location>
        <topology evidence="6">Peripheral membrane protein</topology>
        <orientation evidence="6">Cytoplasmic side</orientation>
    </subcellularLocation>
</comment>
<dbReference type="PRINTS" id="PR00377">
    <property type="entry name" value="IMPHPHTASES"/>
</dbReference>
<gene>
    <name evidence="6 7" type="primary">cysQ</name>
    <name evidence="7" type="ORF">Q2T52_02055</name>
</gene>
<feature type="binding site" evidence="6">
    <location>
        <position position="84"/>
    </location>
    <ligand>
        <name>Mg(2+)</name>
        <dbReference type="ChEBI" id="CHEBI:18420"/>
        <label>1</label>
    </ligand>
</feature>
<feature type="binding site" evidence="6">
    <location>
        <position position="211"/>
    </location>
    <ligand>
        <name>Mg(2+)</name>
        <dbReference type="ChEBI" id="CHEBI:18420"/>
        <label>2</label>
    </ligand>
</feature>
<evidence type="ECO:0000313" key="7">
    <source>
        <dbReference type="EMBL" id="MDO1580869.1"/>
    </source>
</evidence>
<dbReference type="InterPro" id="IPR050725">
    <property type="entry name" value="CysQ/Inositol_MonoPase"/>
</dbReference>
<accession>A0ABT8SR28</accession>
<keyword evidence="2 6" id="KW-1003">Cell membrane</keyword>
<feature type="binding site" evidence="6">
    <location>
        <position position="62"/>
    </location>
    <ligand>
        <name>Mg(2+)</name>
        <dbReference type="ChEBI" id="CHEBI:18420"/>
        <label>1</label>
    </ligand>
</feature>
<feature type="binding site" evidence="6">
    <location>
        <position position="85"/>
    </location>
    <ligand>
        <name>Mg(2+)</name>
        <dbReference type="ChEBI" id="CHEBI:18420"/>
        <label>2</label>
    </ligand>
</feature>
<dbReference type="HAMAP" id="MF_02095">
    <property type="entry name" value="CysQ"/>
    <property type="match status" value="1"/>
</dbReference>
<feature type="binding site" evidence="6">
    <location>
        <position position="82"/>
    </location>
    <ligand>
        <name>Mg(2+)</name>
        <dbReference type="ChEBI" id="CHEBI:18420"/>
        <label>2</label>
    </ligand>
</feature>
<dbReference type="Gene3D" id="3.40.190.80">
    <property type="match status" value="1"/>
</dbReference>
<feature type="binding site" evidence="6">
    <location>
        <position position="62"/>
    </location>
    <ligand>
        <name>substrate</name>
    </ligand>
</feature>
<dbReference type="InterPro" id="IPR020550">
    <property type="entry name" value="Inositol_monophosphatase_CS"/>
</dbReference>
<dbReference type="InterPro" id="IPR006240">
    <property type="entry name" value="CysQ"/>
</dbReference>
<dbReference type="PROSITE" id="PS00630">
    <property type="entry name" value="IMP_2"/>
    <property type="match status" value="1"/>
</dbReference>
<feature type="binding site" evidence="6">
    <location>
        <begin position="84"/>
        <end position="87"/>
    </location>
    <ligand>
        <name>substrate</name>
    </ligand>
</feature>
<comment type="caution">
    <text evidence="7">The sequence shown here is derived from an EMBL/GenBank/DDBJ whole genome shotgun (WGS) entry which is preliminary data.</text>
</comment>
<evidence type="ECO:0000256" key="4">
    <source>
        <dbReference type="ARBA" id="ARBA00022801"/>
    </source>
</evidence>
<dbReference type="NCBIfam" id="TIGR01331">
    <property type="entry name" value="bisphos_cysQ"/>
    <property type="match status" value="1"/>
</dbReference>
<dbReference type="EC" id="3.1.3.7" evidence="6"/>
<dbReference type="RefSeq" id="WP_302075012.1">
    <property type="nucleotide sequence ID" value="NZ_JAUKWQ010000001.1"/>
</dbReference>